<sequence>MEINEKERRELFDLALEAEKGLEGLDEVFAEIDRILSSWESSLNSNKRDPKNKISSPIKYILGKTEDC</sequence>
<dbReference type="Proteomes" id="UP000053372">
    <property type="component" value="Unassembled WGS sequence"/>
</dbReference>
<protein>
    <submittedName>
        <fullName evidence="1">Uncharacterized protein</fullName>
    </submittedName>
</protein>
<name>A0A0V7ZGG9_9CYAN</name>
<dbReference type="RefSeq" id="WP_027841239.1">
    <property type="nucleotide sequence ID" value="NZ_LMTZ01000137.1"/>
</dbReference>
<organism evidence="1 2">
    <name type="scientific">Mastigocoleus testarum BC008</name>
    <dbReference type="NCBI Taxonomy" id="371196"/>
    <lineage>
        <taxon>Bacteria</taxon>
        <taxon>Bacillati</taxon>
        <taxon>Cyanobacteriota</taxon>
        <taxon>Cyanophyceae</taxon>
        <taxon>Nostocales</taxon>
        <taxon>Hapalosiphonaceae</taxon>
        <taxon>Mastigocoleus</taxon>
    </lineage>
</organism>
<reference evidence="1 2" key="1">
    <citation type="journal article" date="2015" name="Genome Announc.">
        <title>Draft Genome of the Euendolithic (true boring) Cyanobacterium Mastigocoleus testarum strain BC008.</title>
        <authorList>
            <person name="Guida B.S."/>
            <person name="Garcia-Pichel F."/>
        </authorList>
    </citation>
    <scope>NUCLEOTIDE SEQUENCE [LARGE SCALE GENOMIC DNA]</scope>
    <source>
        <strain evidence="1 2">BC008</strain>
    </source>
</reference>
<dbReference type="EMBL" id="LMTZ01000137">
    <property type="protein sequence ID" value="KST63527.1"/>
    <property type="molecule type" value="Genomic_DNA"/>
</dbReference>
<evidence type="ECO:0000313" key="2">
    <source>
        <dbReference type="Proteomes" id="UP000053372"/>
    </source>
</evidence>
<evidence type="ECO:0000313" key="1">
    <source>
        <dbReference type="EMBL" id="KST63527.1"/>
    </source>
</evidence>
<proteinExistence type="predicted"/>
<accession>A0A0V7ZGG9</accession>
<comment type="caution">
    <text evidence="1">The sequence shown here is derived from an EMBL/GenBank/DDBJ whole genome shotgun (WGS) entry which is preliminary data.</text>
</comment>
<dbReference type="AlphaFoldDB" id="A0A0V7ZGG9"/>
<keyword evidence="2" id="KW-1185">Reference proteome</keyword>
<gene>
    <name evidence="1" type="ORF">BC008_13770</name>
</gene>